<feature type="transmembrane region" description="Helical" evidence="3">
    <location>
        <begin position="376"/>
        <end position="398"/>
    </location>
</feature>
<feature type="transmembrane region" description="Helical" evidence="3">
    <location>
        <begin position="342"/>
        <end position="364"/>
    </location>
</feature>
<evidence type="ECO:0000313" key="5">
    <source>
        <dbReference type="EMBL" id="KZZ93867.1"/>
    </source>
</evidence>
<name>A0A168AFH2_9HYPO</name>
<feature type="transmembrane region" description="Helical" evidence="3">
    <location>
        <begin position="125"/>
        <end position="143"/>
    </location>
</feature>
<evidence type="ECO:0000313" key="6">
    <source>
        <dbReference type="Proteomes" id="UP000078544"/>
    </source>
</evidence>
<keyword evidence="3" id="KW-1133">Transmembrane helix</keyword>
<dbReference type="PANTHER" id="PTHR11360:SF305">
    <property type="entry name" value="MAJOR FACILITATOR SUPERFAMILY (MFS) PROFILE DOMAIN-CONTAINING PROTEIN"/>
    <property type="match status" value="1"/>
</dbReference>
<feature type="transmembrane region" description="Helical" evidence="3">
    <location>
        <begin position="282"/>
        <end position="303"/>
    </location>
</feature>
<dbReference type="Pfam" id="PF07690">
    <property type="entry name" value="MFS_1"/>
    <property type="match status" value="1"/>
</dbReference>
<dbReference type="OrthoDB" id="6499973at2759"/>
<comment type="subcellular location">
    <subcellularLocation>
        <location evidence="1">Membrane</location>
        <topology evidence="1">Multi-pass membrane protein</topology>
    </subcellularLocation>
</comment>
<dbReference type="GO" id="GO:0022857">
    <property type="term" value="F:transmembrane transporter activity"/>
    <property type="evidence" value="ECO:0007669"/>
    <property type="project" value="InterPro"/>
</dbReference>
<dbReference type="InterPro" id="IPR036259">
    <property type="entry name" value="MFS_trans_sf"/>
</dbReference>
<dbReference type="PANTHER" id="PTHR11360">
    <property type="entry name" value="MONOCARBOXYLATE TRANSPORTER"/>
    <property type="match status" value="1"/>
</dbReference>
<comment type="similarity">
    <text evidence="2">Belongs to the major facilitator superfamily. Monocarboxylate porter (TC 2.A.1.13) family.</text>
</comment>
<dbReference type="Proteomes" id="UP000078544">
    <property type="component" value="Unassembled WGS sequence"/>
</dbReference>
<feature type="transmembrane region" description="Helical" evidence="3">
    <location>
        <begin position="253"/>
        <end position="276"/>
    </location>
</feature>
<dbReference type="EMBL" id="AZGY01000012">
    <property type="protein sequence ID" value="KZZ93867.1"/>
    <property type="molecule type" value="Genomic_DNA"/>
</dbReference>
<protein>
    <submittedName>
        <fullName evidence="5">Major facilitator superfamily domain, general substrate transporter</fullName>
    </submittedName>
</protein>
<dbReference type="PROSITE" id="PS50850">
    <property type="entry name" value="MFS"/>
    <property type="match status" value="1"/>
</dbReference>
<reference evidence="5 6" key="1">
    <citation type="journal article" date="2016" name="Genome Biol. Evol.">
        <title>Divergent and convergent evolution of fungal pathogenicity.</title>
        <authorList>
            <person name="Shang Y."/>
            <person name="Xiao G."/>
            <person name="Zheng P."/>
            <person name="Cen K."/>
            <person name="Zhan S."/>
            <person name="Wang C."/>
        </authorList>
    </citation>
    <scope>NUCLEOTIDE SEQUENCE [LARGE SCALE GENOMIC DNA]</scope>
    <source>
        <strain evidence="5 6">RCEF 2490</strain>
    </source>
</reference>
<evidence type="ECO:0000256" key="2">
    <source>
        <dbReference type="ARBA" id="ARBA00006727"/>
    </source>
</evidence>
<feature type="transmembrane region" description="Helical" evidence="3">
    <location>
        <begin position="88"/>
        <end position="113"/>
    </location>
</feature>
<evidence type="ECO:0000256" key="1">
    <source>
        <dbReference type="ARBA" id="ARBA00004141"/>
    </source>
</evidence>
<comment type="caution">
    <text evidence="5">The sequence shown here is derived from an EMBL/GenBank/DDBJ whole genome shotgun (WGS) entry which is preliminary data.</text>
</comment>
<dbReference type="SUPFAM" id="SSF103473">
    <property type="entry name" value="MFS general substrate transporter"/>
    <property type="match status" value="1"/>
</dbReference>
<keyword evidence="3" id="KW-0812">Transmembrane</keyword>
<feature type="transmembrane region" description="Helical" evidence="3">
    <location>
        <begin position="53"/>
        <end position="76"/>
    </location>
</feature>
<feature type="transmembrane region" description="Helical" evidence="3">
    <location>
        <begin position="213"/>
        <end position="232"/>
    </location>
</feature>
<gene>
    <name evidence="5" type="ORF">AAL_05583</name>
</gene>
<dbReference type="AlphaFoldDB" id="A0A168AFH2"/>
<dbReference type="Gene3D" id="1.20.1250.20">
    <property type="entry name" value="MFS general substrate transporter like domains"/>
    <property type="match status" value="2"/>
</dbReference>
<accession>A0A168AFH2</accession>
<evidence type="ECO:0000256" key="3">
    <source>
        <dbReference type="SAM" id="Phobius"/>
    </source>
</evidence>
<dbReference type="InterPro" id="IPR050327">
    <property type="entry name" value="Proton-linked_MCT"/>
</dbReference>
<feature type="transmembrane region" description="Helical" evidence="3">
    <location>
        <begin position="315"/>
        <end position="336"/>
    </location>
</feature>
<feature type="transmembrane region" description="Helical" evidence="3">
    <location>
        <begin position="149"/>
        <end position="169"/>
    </location>
</feature>
<proteinExistence type="inferred from homology"/>
<dbReference type="InterPro" id="IPR011701">
    <property type="entry name" value="MFS"/>
</dbReference>
<sequence length="448" mass="45812">MSSTAIELVAPIEPATSRRAAAAAAASADAAPRDDDAILLASREADAAVPDGGYGWVIVLCGAVMLWWATGTAYAWGVVQAALVEEGLAGPAVLSFVGSLSASFVSSLAIVNARLMRSLGPQKTAVLGMGLLGGSMVLSGFAVQSVGGLFCTVGVLMGSGISLCFIVASTIPAQYFRTKRGIANGLIFAGGGWGAAAISFSLDALIHKLGPAWAYRVLGLVTLVTGLPAAWAMKERSSLGTPSFVEWRLFKNVTFTLVFFSGVIGTFPLFVAPFFIPLYTKALGFSSGAGAALVAGFSISSAVGRILTGFLSDRIGALNALFLSNALTALSMLAIWPASTTLVPLVVFVLLNGASNGGFFSTMPTVVSNVFGSARVGVALSMIVTGWIGGYLMGSPIAGYLLEAYGGADAGLQAYRPAMFYAGSLALASSVMVLAARVRQTGKLLAVL</sequence>
<feature type="transmembrane region" description="Helical" evidence="3">
    <location>
        <begin position="418"/>
        <end position="436"/>
    </location>
</feature>
<keyword evidence="3" id="KW-0472">Membrane</keyword>
<feature type="transmembrane region" description="Helical" evidence="3">
    <location>
        <begin position="181"/>
        <end position="201"/>
    </location>
</feature>
<dbReference type="InterPro" id="IPR020846">
    <property type="entry name" value="MFS_dom"/>
</dbReference>
<evidence type="ECO:0000259" key="4">
    <source>
        <dbReference type="PROSITE" id="PS50850"/>
    </source>
</evidence>
<dbReference type="GO" id="GO:0016020">
    <property type="term" value="C:membrane"/>
    <property type="evidence" value="ECO:0007669"/>
    <property type="project" value="UniProtKB-SubCell"/>
</dbReference>
<keyword evidence="6" id="KW-1185">Reference proteome</keyword>
<organism evidence="5 6">
    <name type="scientific">Moelleriella libera RCEF 2490</name>
    <dbReference type="NCBI Taxonomy" id="1081109"/>
    <lineage>
        <taxon>Eukaryota</taxon>
        <taxon>Fungi</taxon>
        <taxon>Dikarya</taxon>
        <taxon>Ascomycota</taxon>
        <taxon>Pezizomycotina</taxon>
        <taxon>Sordariomycetes</taxon>
        <taxon>Hypocreomycetidae</taxon>
        <taxon>Hypocreales</taxon>
        <taxon>Clavicipitaceae</taxon>
        <taxon>Moelleriella</taxon>
    </lineage>
</organism>
<feature type="domain" description="Major facilitator superfamily (MFS) profile" evidence="4">
    <location>
        <begin position="254"/>
        <end position="448"/>
    </location>
</feature>